<dbReference type="InterPro" id="IPR037171">
    <property type="entry name" value="NagB/RpiA_transferase-like"/>
</dbReference>
<dbReference type="InterPro" id="IPR005900">
    <property type="entry name" value="6-phosphogluconolactonase_DevB"/>
</dbReference>
<dbReference type="SUPFAM" id="SSF100950">
    <property type="entry name" value="NagB/RpiA/CoA transferase-like"/>
    <property type="match status" value="1"/>
</dbReference>
<proteinExistence type="inferred from homology"/>
<dbReference type="CDD" id="cd01400">
    <property type="entry name" value="6PGL"/>
    <property type="match status" value="1"/>
</dbReference>
<comment type="similarity">
    <text evidence="4 7">Belongs to the glucosamine/galactosamine-6-phosphate isomerase family. 6-phosphogluconolactonase subfamily.</text>
</comment>
<comment type="pathway">
    <text evidence="3 7">Carbohydrate degradation; pentose phosphate pathway; D-ribulose 5-phosphate from D-glucose 6-phosphate (oxidative stage): step 2/3.</text>
</comment>
<evidence type="ECO:0000256" key="5">
    <source>
        <dbReference type="ARBA" id="ARBA00013198"/>
    </source>
</evidence>
<evidence type="ECO:0000256" key="7">
    <source>
        <dbReference type="RuleBase" id="RU365095"/>
    </source>
</evidence>
<name>A0A3P3QQF5_9GAMM</name>
<dbReference type="RefSeq" id="WP_046520089.1">
    <property type="nucleotide sequence ID" value="NZ_LAVS01000024.1"/>
</dbReference>
<reference evidence="9 10" key="1">
    <citation type="submission" date="2018-11" db="EMBL/GenBank/DDBJ databases">
        <title>Draft genome analysis of Rheinheimera mesophila isolated from an industrial waste site.</title>
        <authorList>
            <person name="Yu Q."/>
            <person name="Qi Y."/>
            <person name="Zhang H."/>
            <person name="Lu Y."/>
            <person name="Pu J."/>
        </authorList>
    </citation>
    <scope>NUCLEOTIDE SEQUENCE [LARGE SCALE GENOMIC DNA]</scope>
    <source>
        <strain evidence="9 10">IITR13</strain>
    </source>
</reference>
<sequence>MQLHTFDSSAALNQQFAAEISSRLAAAIAEKGEATLVVSGGKTPLPLFKTLSETDLDWSRVTITLADDRWLPETHADSNEGLVKANLLQGKAASARFISLFDSAYPDDAYKGAAVVAARVAELPVFDVLILGMGEDGHTASLFPCSKEIQAGLAADAPVALAVTPATAPYQRLSLSKTRLLNSAVIYLHLVGPKKLTVLEQAMAGQDPLQMPVRAFLQQQQVPVHVMFTAN</sequence>
<dbReference type="Gene3D" id="3.40.50.1360">
    <property type="match status" value="1"/>
</dbReference>
<dbReference type="AlphaFoldDB" id="A0A3P3QQF5"/>
<dbReference type="GO" id="GO:0005975">
    <property type="term" value="P:carbohydrate metabolic process"/>
    <property type="evidence" value="ECO:0007669"/>
    <property type="project" value="UniProtKB-UniRule"/>
</dbReference>
<evidence type="ECO:0000313" key="9">
    <source>
        <dbReference type="EMBL" id="RRJ22690.1"/>
    </source>
</evidence>
<keyword evidence="10" id="KW-1185">Reference proteome</keyword>
<keyword evidence="7 9" id="KW-0378">Hydrolase</keyword>
<comment type="caution">
    <text evidence="9">The sequence shown here is derived from an EMBL/GenBank/DDBJ whole genome shotgun (WGS) entry which is preliminary data.</text>
</comment>
<protein>
    <recommendedName>
        <fullName evidence="6 7">6-phosphogluconolactonase</fullName>
        <shortName evidence="7">6PGL</shortName>
        <ecNumber evidence="5 7">3.1.1.31</ecNumber>
    </recommendedName>
</protein>
<dbReference type="Proteomes" id="UP000276260">
    <property type="component" value="Unassembled WGS sequence"/>
</dbReference>
<gene>
    <name evidence="7 9" type="primary">pgl</name>
    <name evidence="9" type="ORF">EIK76_00975</name>
</gene>
<dbReference type="PANTHER" id="PTHR11054">
    <property type="entry name" value="6-PHOSPHOGLUCONOLACTONASE"/>
    <property type="match status" value="1"/>
</dbReference>
<dbReference type="OrthoDB" id="9810967at2"/>
<dbReference type="UniPathway" id="UPA00115">
    <property type="reaction ID" value="UER00409"/>
</dbReference>
<dbReference type="Pfam" id="PF01182">
    <property type="entry name" value="Glucosamine_iso"/>
    <property type="match status" value="1"/>
</dbReference>
<evidence type="ECO:0000259" key="8">
    <source>
        <dbReference type="Pfam" id="PF01182"/>
    </source>
</evidence>
<dbReference type="PANTHER" id="PTHR11054:SF0">
    <property type="entry name" value="6-PHOSPHOGLUCONOLACTONASE"/>
    <property type="match status" value="1"/>
</dbReference>
<evidence type="ECO:0000256" key="2">
    <source>
        <dbReference type="ARBA" id="ARBA00002681"/>
    </source>
</evidence>
<feature type="domain" description="Glucosamine/galactosamine-6-phosphate isomerase" evidence="8">
    <location>
        <begin position="8"/>
        <end position="220"/>
    </location>
</feature>
<dbReference type="GO" id="GO:0017057">
    <property type="term" value="F:6-phosphogluconolactonase activity"/>
    <property type="evidence" value="ECO:0007669"/>
    <property type="project" value="UniProtKB-UniRule"/>
</dbReference>
<organism evidence="9 10">
    <name type="scientific">Rheinheimera mesophila</name>
    <dbReference type="NCBI Taxonomy" id="1547515"/>
    <lineage>
        <taxon>Bacteria</taxon>
        <taxon>Pseudomonadati</taxon>
        <taxon>Pseudomonadota</taxon>
        <taxon>Gammaproteobacteria</taxon>
        <taxon>Chromatiales</taxon>
        <taxon>Chromatiaceae</taxon>
        <taxon>Rheinheimera</taxon>
    </lineage>
</organism>
<evidence type="ECO:0000256" key="6">
    <source>
        <dbReference type="ARBA" id="ARBA00020337"/>
    </source>
</evidence>
<dbReference type="GO" id="GO:0006098">
    <property type="term" value="P:pentose-phosphate shunt"/>
    <property type="evidence" value="ECO:0007669"/>
    <property type="project" value="UniProtKB-UniPathway"/>
</dbReference>
<evidence type="ECO:0000256" key="3">
    <source>
        <dbReference type="ARBA" id="ARBA00004961"/>
    </source>
</evidence>
<dbReference type="EC" id="3.1.1.31" evidence="5 7"/>
<accession>A0A3P3QQF5</accession>
<evidence type="ECO:0000256" key="1">
    <source>
        <dbReference type="ARBA" id="ARBA00000832"/>
    </source>
</evidence>
<dbReference type="NCBIfam" id="TIGR01198">
    <property type="entry name" value="pgl"/>
    <property type="match status" value="1"/>
</dbReference>
<evidence type="ECO:0000313" key="10">
    <source>
        <dbReference type="Proteomes" id="UP000276260"/>
    </source>
</evidence>
<dbReference type="InterPro" id="IPR039104">
    <property type="entry name" value="6PGL"/>
</dbReference>
<comment type="catalytic activity">
    <reaction evidence="1 7">
        <text>6-phospho-D-glucono-1,5-lactone + H2O = 6-phospho-D-gluconate + H(+)</text>
        <dbReference type="Rhea" id="RHEA:12556"/>
        <dbReference type="ChEBI" id="CHEBI:15377"/>
        <dbReference type="ChEBI" id="CHEBI:15378"/>
        <dbReference type="ChEBI" id="CHEBI:57955"/>
        <dbReference type="ChEBI" id="CHEBI:58759"/>
        <dbReference type="EC" id="3.1.1.31"/>
    </reaction>
</comment>
<dbReference type="InterPro" id="IPR006148">
    <property type="entry name" value="Glc/Gal-6P_isomerase"/>
</dbReference>
<evidence type="ECO:0000256" key="4">
    <source>
        <dbReference type="ARBA" id="ARBA00010662"/>
    </source>
</evidence>
<dbReference type="EMBL" id="RRCF01000001">
    <property type="protein sequence ID" value="RRJ22690.1"/>
    <property type="molecule type" value="Genomic_DNA"/>
</dbReference>
<comment type="function">
    <text evidence="2 7">Hydrolysis of 6-phosphogluconolactone to 6-phosphogluconate.</text>
</comment>